<proteinExistence type="predicted"/>
<dbReference type="HOGENOM" id="CLU_2252087_0_0_1"/>
<name>A7TGC2_VANPO</name>
<evidence type="ECO:0000313" key="2">
    <source>
        <dbReference type="EMBL" id="EDO18692.1"/>
    </source>
</evidence>
<dbReference type="GeneID" id="5547000"/>
<organism evidence="3">
    <name type="scientific">Vanderwaltozyma polyspora (strain ATCC 22028 / DSM 70294 / BCRC 21397 / CBS 2163 / NBRC 10782 / NRRL Y-8283 / UCD 57-17)</name>
    <name type="common">Kluyveromyces polysporus</name>
    <dbReference type="NCBI Taxonomy" id="436907"/>
    <lineage>
        <taxon>Eukaryota</taxon>
        <taxon>Fungi</taxon>
        <taxon>Dikarya</taxon>
        <taxon>Ascomycota</taxon>
        <taxon>Saccharomycotina</taxon>
        <taxon>Saccharomycetes</taxon>
        <taxon>Saccharomycetales</taxon>
        <taxon>Saccharomycetaceae</taxon>
        <taxon>Vanderwaltozyma</taxon>
    </lineage>
</organism>
<dbReference type="eggNOG" id="KOG0017">
    <property type="taxonomic scope" value="Eukaryota"/>
</dbReference>
<dbReference type="AlphaFoldDB" id="A7TGC2"/>
<gene>
    <name evidence="2" type="ORF">Kpol_1055p48</name>
</gene>
<evidence type="ECO:0000313" key="3">
    <source>
        <dbReference type="Proteomes" id="UP000000267"/>
    </source>
</evidence>
<protein>
    <submittedName>
        <fullName evidence="2">Tkp1 protein</fullName>
    </submittedName>
</protein>
<dbReference type="PhylomeDB" id="A7TGC2"/>
<dbReference type="KEGG" id="vpo:Kpol_1055p48"/>
<sequence>MHFSQLPSNIGAKDMQDSPIPVSSTGVRDFHFNNGSTVRISAASSPKVRYDLLSLDELDIAGIYADFSTCSLCDRNNHILTDIIKRGRFYWISTKYLILPIRSK</sequence>
<reference evidence="2 3" key="1">
    <citation type="journal article" date="2007" name="Proc. Natl. Acad. Sci. U.S.A.">
        <title>Independent sorting-out of thousands of duplicated gene pairs in two yeast species descended from a whole-genome duplication.</title>
        <authorList>
            <person name="Scannell D.R."/>
            <person name="Frank A.C."/>
            <person name="Conant G.C."/>
            <person name="Byrne K.P."/>
            <person name="Woolfit M."/>
            <person name="Wolfe K.H."/>
        </authorList>
    </citation>
    <scope>NUCLEOTIDE SEQUENCE [LARGE SCALE GENOMIC DNA]</scope>
    <source>
        <strain evidence="3">ATCC 22028 / DSM 70294 / BCRC 21397 / CBS 2163 / NBRC 10782 / NRRL Y-8283 / UCD 57-17</strain>
    </source>
</reference>
<dbReference type="RefSeq" id="XP_001646550.1">
    <property type="nucleotide sequence ID" value="XM_001646500.1"/>
</dbReference>
<dbReference type="EMBL" id="DS480386">
    <property type="protein sequence ID" value="EDO18692.1"/>
    <property type="molecule type" value="Genomic_DNA"/>
</dbReference>
<dbReference type="Proteomes" id="UP000000267">
    <property type="component" value="Unassembled WGS sequence"/>
</dbReference>
<evidence type="ECO:0000256" key="1">
    <source>
        <dbReference type="SAM" id="MobiDB-lite"/>
    </source>
</evidence>
<dbReference type="InParanoid" id="A7TGC2"/>
<dbReference type="OrthoDB" id="4050849at2759"/>
<feature type="region of interest" description="Disordered" evidence="1">
    <location>
        <begin position="1"/>
        <end position="21"/>
    </location>
</feature>
<dbReference type="OMA" id="LXELANQ"/>
<keyword evidence="3" id="KW-1185">Reference proteome</keyword>
<accession>A7TGC2</accession>